<keyword evidence="1" id="KW-0175">Coiled coil</keyword>
<dbReference type="OrthoDB" id="306313at2759"/>
<evidence type="ECO:0000313" key="3">
    <source>
        <dbReference type="Proteomes" id="UP000692954"/>
    </source>
</evidence>
<accession>A0A8S1KED0</accession>
<feature type="coiled-coil region" evidence="1">
    <location>
        <begin position="20"/>
        <end position="47"/>
    </location>
</feature>
<evidence type="ECO:0000256" key="1">
    <source>
        <dbReference type="SAM" id="Coils"/>
    </source>
</evidence>
<keyword evidence="3" id="KW-1185">Reference proteome</keyword>
<name>A0A8S1KED0_9CILI</name>
<protein>
    <submittedName>
        <fullName evidence="2">Uncharacterized protein</fullName>
    </submittedName>
</protein>
<gene>
    <name evidence="2" type="ORF">PSON_ATCC_30995.1.T0070504</name>
</gene>
<dbReference type="AlphaFoldDB" id="A0A8S1KED0"/>
<sequence length="143" mass="17049">MTDTVTQNITRREKTWAELAEEEDEYLEELQNQVQFLNQTMNKNESNQLAGKQLTNFQKRMIERIQRHDKLIEVGLQQVPDIISKEDILITFKQYYIRDCHFKRSNCFFYLPKDKAIKLVEDCNLRITIKGVNLLIVMLPLKI</sequence>
<proteinExistence type="predicted"/>
<reference evidence="2" key="1">
    <citation type="submission" date="2021-01" db="EMBL/GenBank/DDBJ databases">
        <authorList>
            <consortium name="Genoscope - CEA"/>
            <person name="William W."/>
        </authorList>
    </citation>
    <scope>NUCLEOTIDE SEQUENCE</scope>
</reference>
<organism evidence="2 3">
    <name type="scientific">Paramecium sonneborni</name>
    <dbReference type="NCBI Taxonomy" id="65129"/>
    <lineage>
        <taxon>Eukaryota</taxon>
        <taxon>Sar</taxon>
        <taxon>Alveolata</taxon>
        <taxon>Ciliophora</taxon>
        <taxon>Intramacronucleata</taxon>
        <taxon>Oligohymenophorea</taxon>
        <taxon>Peniculida</taxon>
        <taxon>Parameciidae</taxon>
        <taxon>Paramecium</taxon>
    </lineage>
</organism>
<dbReference type="Proteomes" id="UP000692954">
    <property type="component" value="Unassembled WGS sequence"/>
</dbReference>
<evidence type="ECO:0000313" key="2">
    <source>
        <dbReference type="EMBL" id="CAD8053669.1"/>
    </source>
</evidence>
<comment type="caution">
    <text evidence="2">The sequence shown here is derived from an EMBL/GenBank/DDBJ whole genome shotgun (WGS) entry which is preliminary data.</text>
</comment>
<dbReference type="EMBL" id="CAJJDN010000007">
    <property type="protein sequence ID" value="CAD8053669.1"/>
    <property type="molecule type" value="Genomic_DNA"/>
</dbReference>